<comment type="caution">
    <text evidence="6">The sequence shown here is derived from an EMBL/GenBank/DDBJ whole genome shotgun (WGS) entry which is preliminary data.</text>
</comment>
<dbReference type="PROSITE" id="PS50082">
    <property type="entry name" value="WD_REPEATS_2"/>
    <property type="match status" value="1"/>
</dbReference>
<keyword evidence="7" id="KW-1185">Reference proteome</keyword>
<accession>M7NWI1</accession>
<dbReference type="InterPro" id="IPR036322">
    <property type="entry name" value="WD40_repeat_dom_sf"/>
</dbReference>
<evidence type="ECO:0000256" key="3">
    <source>
        <dbReference type="ARBA" id="ARBA00022574"/>
    </source>
</evidence>
<dbReference type="eggNOG" id="KOG1587">
    <property type="taxonomic scope" value="Eukaryota"/>
</dbReference>
<sequence>MERRKAEIEEKRNKLAAFRRHIQERRGQFELSKASDETMSQVEKKNMFDNKKEIDDLVTRLMADTKIEEKEDLKGEMPLKVEKRETKEKISIQNAYTLSVTPPIHLFNIPPLQQELKPITYNKEIQTSFELNTPPKKEIDIEAQVEIRLKQALDEELQKEEIRRKEEQNIDIKIEILKDEKRNDIFNSTLFQNFIEKSSKIIERVLDEEYQPTIDYSEDYSLSKDKHTEKKIKEVMQFQCEKWTSKKVITDLDWSNHFKELSLASYSKNKGIFSNSDGHVMIWNLHLHDRPEYIFNSQSDILSAKFSPFHSNLIIGGSYNGQILLWDTRANSLPVLMTPLACTGHSHPVYSVKIVGTSNANNIISMSTDGIVCAWTVDMLTQPQEILELTAPSSFKYDDICSRCIEFPESDPTTFLVGTDEGNIYFVNRYNRAGVKAGINPGLIYKGHMGPITSISFHSSKGPLDFGNLVLSSSLDWSIKLWKIKPSTVLNTNHLDKDHNLNSNIPIMEFDCGEMIYDIKWSPIRPGIWASVNGGGSLEIWNLDANTEMPVAQIFPSTTSSTNKALNKLSWESYEGKRIAIGGLDGVVSIIDIGDFGGTEFKQEEWIKMKKLVDKNNNHDRTGSEINEIRYL</sequence>
<dbReference type="PROSITE" id="PS00678">
    <property type="entry name" value="WD_REPEATS_1"/>
    <property type="match status" value="1"/>
</dbReference>
<dbReference type="Pfam" id="PF00400">
    <property type="entry name" value="WD40"/>
    <property type="match status" value="2"/>
</dbReference>
<dbReference type="VEuPathDB" id="FungiDB:PNEG_00090"/>
<evidence type="ECO:0000313" key="6">
    <source>
        <dbReference type="EMBL" id="EMR11652.1"/>
    </source>
</evidence>
<dbReference type="InterPro" id="IPR019775">
    <property type="entry name" value="WD40_repeat_CS"/>
</dbReference>
<dbReference type="GO" id="GO:0045503">
    <property type="term" value="F:dynein light chain binding"/>
    <property type="evidence" value="ECO:0007669"/>
    <property type="project" value="TreeGrafter"/>
</dbReference>
<feature type="repeat" description="WD" evidence="5">
    <location>
        <begin position="445"/>
        <end position="492"/>
    </location>
</feature>
<dbReference type="PANTHER" id="PTHR12442:SF22">
    <property type="entry name" value="CYTOPLASMIC DYNEIN 1 INTERMEDIATE CHAIN-RELATED"/>
    <property type="match status" value="1"/>
</dbReference>
<dbReference type="GO" id="GO:0005737">
    <property type="term" value="C:cytoplasm"/>
    <property type="evidence" value="ECO:0007669"/>
    <property type="project" value="UniProtKB-SubCell"/>
</dbReference>
<dbReference type="GO" id="GO:0005868">
    <property type="term" value="C:cytoplasmic dynein complex"/>
    <property type="evidence" value="ECO:0007669"/>
    <property type="project" value="TreeGrafter"/>
</dbReference>
<proteinExistence type="predicted"/>
<dbReference type="GO" id="GO:0045504">
    <property type="term" value="F:dynein heavy chain binding"/>
    <property type="evidence" value="ECO:0007669"/>
    <property type="project" value="TreeGrafter"/>
</dbReference>
<dbReference type="SUPFAM" id="SSF50978">
    <property type="entry name" value="WD40 repeat-like"/>
    <property type="match status" value="1"/>
</dbReference>
<dbReference type="InterPro" id="IPR050687">
    <property type="entry name" value="Dynein_IC"/>
</dbReference>
<evidence type="ECO:0000313" key="7">
    <source>
        <dbReference type="Proteomes" id="UP000011958"/>
    </source>
</evidence>
<dbReference type="OMA" id="MHDRPEY"/>
<dbReference type="InterPro" id="IPR015943">
    <property type="entry name" value="WD40/YVTN_repeat-like_dom_sf"/>
</dbReference>
<comment type="subcellular location">
    <subcellularLocation>
        <location evidence="1">Cytoplasm</location>
    </subcellularLocation>
</comment>
<dbReference type="STRING" id="1069680.M7NWI1"/>
<dbReference type="OrthoDB" id="366230at2759"/>
<evidence type="ECO:0000256" key="4">
    <source>
        <dbReference type="ARBA" id="ARBA00022737"/>
    </source>
</evidence>
<dbReference type="Proteomes" id="UP000011958">
    <property type="component" value="Unassembled WGS sequence"/>
</dbReference>
<keyword evidence="2" id="KW-0963">Cytoplasm</keyword>
<dbReference type="EMBL" id="AFWA02000005">
    <property type="protein sequence ID" value="EMR11652.1"/>
    <property type="molecule type" value="Genomic_DNA"/>
</dbReference>
<dbReference type="AlphaFoldDB" id="M7NWI1"/>
<dbReference type="Gene3D" id="2.130.10.10">
    <property type="entry name" value="YVTN repeat-like/Quinoprotein amine dehydrogenase"/>
    <property type="match status" value="2"/>
</dbReference>
<dbReference type="RefSeq" id="XP_007871947.1">
    <property type="nucleotide sequence ID" value="XM_007873756.1"/>
</dbReference>
<dbReference type="InterPro" id="IPR001680">
    <property type="entry name" value="WD40_rpt"/>
</dbReference>
<dbReference type="GeneID" id="19893788"/>
<dbReference type="PANTHER" id="PTHR12442">
    <property type="entry name" value="DYNEIN INTERMEDIATE CHAIN"/>
    <property type="match status" value="1"/>
</dbReference>
<organism evidence="6 7">
    <name type="scientific">Pneumocystis murina (strain B123)</name>
    <name type="common">Mouse pneumocystis pneumonia agent</name>
    <name type="synonym">Pneumocystis carinii f. sp. muris</name>
    <dbReference type="NCBI Taxonomy" id="1069680"/>
    <lineage>
        <taxon>Eukaryota</taxon>
        <taxon>Fungi</taxon>
        <taxon>Dikarya</taxon>
        <taxon>Ascomycota</taxon>
        <taxon>Taphrinomycotina</taxon>
        <taxon>Pneumocystomycetes</taxon>
        <taxon>Pneumocystaceae</taxon>
        <taxon>Pneumocystis</taxon>
    </lineage>
</organism>
<dbReference type="PROSITE" id="PS50294">
    <property type="entry name" value="WD_REPEATS_REGION"/>
    <property type="match status" value="1"/>
</dbReference>
<gene>
    <name evidence="6" type="ORF">PNEG_00090</name>
</gene>
<evidence type="ECO:0000256" key="2">
    <source>
        <dbReference type="ARBA" id="ARBA00022490"/>
    </source>
</evidence>
<keyword evidence="4" id="KW-0677">Repeat</keyword>
<reference evidence="7" key="1">
    <citation type="journal article" date="2016" name="Nat. Commun.">
        <title>Genome analysis of three Pneumocystis species reveals adaptation mechanisms to life exclusively in mammalian hosts.</title>
        <authorList>
            <person name="Ma L."/>
            <person name="Chen Z."/>
            <person name="Huang D.W."/>
            <person name="Kutty G."/>
            <person name="Ishihara M."/>
            <person name="Wang H."/>
            <person name="Abouelleil A."/>
            <person name="Bishop L."/>
            <person name="Davey E."/>
            <person name="Deng R."/>
            <person name="Deng X."/>
            <person name="Fan L."/>
            <person name="Fantoni G."/>
            <person name="Fitzgerald M."/>
            <person name="Gogineni E."/>
            <person name="Goldberg J.M."/>
            <person name="Handley G."/>
            <person name="Hu X."/>
            <person name="Huber C."/>
            <person name="Jiao X."/>
            <person name="Jones K."/>
            <person name="Levin J.Z."/>
            <person name="Liu Y."/>
            <person name="Macdonald P."/>
            <person name="Melnikov A."/>
            <person name="Raley C."/>
            <person name="Sassi M."/>
            <person name="Sherman B.T."/>
            <person name="Song X."/>
            <person name="Sykes S."/>
            <person name="Tran B."/>
            <person name="Walsh L."/>
            <person name="Xia Y."/>
            <person name="Yang J."/>
            <person name="Young S."/>
            <person name="Zeng Q."/>
            <person name="Zheng X."/>
            <person name="Stephens R."/>
            <person name="Nusbaum C."/>
            <person name="Birren B.W."/>
            <person name="Azadi P."/>
            <person name="Lempicki R.A."/>
            <person name="Cuomo C.A."/>
            <person name="Kovacs J.A."/>
        </authorList>
    </citation>
    <scope>NUCLEOTIDE SEQUENCE [LARGE SCALE GENOMIC DNA]</scope>
    <source>
        <strain evidence="7">B123</strain>
    </source>
</reference>
<name>M7NWI1_PNEMU</name>
<evidence type="ECO:0000256" key="1">
    <source>
        <dbReference type="ARBA" id="ARBA00004496"/>
    </source>
</evidence>
<dbReference type="HOGENOM" id="CLU_012999_2_0_1"/>
<dbReference type="SMART" id="SM00320">
    <property type="entry name" value="WD40"/>
    <property type="match status" value="6"/>
</dbReference>
<evidence type="ECO:0000256" key="5">
    <source>
        <dbReference type="PROSITE-ProRule" id="PRU00221"/>
    </source>
</evidence>
<dbReference type="GO" id="GO:0010970">
    <property type="term" value="P:transport along microtubule"/>
    <property type="evidence" value="ECO:0007669"/>
    <property type="project" value="TreeGrafter"/>
</dbReference>
<keyword evidence="3 5" id="KW-0853">WD repeat</keyword>
<protein>
    <submittedName>
        <fullName evidence="6">Uncharacterized protein</fullName>
    </submittedName>
</protein>